<dbReference type="Pfam" id="PF06337">
    <property type="entry name" value="DUSP"/>
    <property type="match status" value="1"/>
</dbReference>
<dbReference type="GO" id="GO:0004843">
    <property type="term" value="F:cysteine-type deubiquitinase activity"/>
    <property type="evidence" value="ECO:0007669"/>
    <property type="project" value="InterPro"/>
</dbReference>
<evidence type="ECO:0000256" key="1">
    <source>
        <dbReference type="SAM" id="MobiDB-lite"/>
    </source>
</evidence>
<reference evidence="3" key="1">
    <citation type="submission" date="2023-07" db="EMBL/GenBank/DDBJ databases">
        <authorList>
            <consortium name="AG Swart"/>
            <person name="Singh M."/>
            <person name="Singh A."/>
            <person name="Seah K."/>
            <person name="Emmerich C."/>
        </authorList>
    </citation>
    <scope>NUCLEOTIDE SEQUENCE</scope>
    <source>
        <strain evidence="3">DP1</strain>
    </source>
</reference>
<evidence type="ECO:0000313" key="3">
    <source>
        <dbReference type="EMBL" id="CAI2359119.1"/>
    </source>
</evidence>
<protein>
    <recommendedName>
        <fullName evidence="2">DUSP domain-containing protein</fullName>
    </recommendedName>
</protein>
<dbReference type="Gene3D" id="3.30.2230.10">
    <property type="entry name" value="DUSP-like"/>
    <property type="match status" value="1"/>
</dbReference>
<dbReference type="SUPFAM" id="SSF143791">
    <property type="entry name" value="DUSP-like"/>
    <property type="match status" value="1"/>
</dbReference>
<feature type="domain" description="DUSP" evidence="2">
    <location>
        <begin position="349"/>
        <end position="498"/>
    </location>
</feature>
<dbReference type="PROSITE" id="PS51283">
    <property type="entry name" value="DUSP"/>
    <property type="match status" value="1"/>
</dbReference>
<dbReference type="InterPro" id="IPR006615">
    <property type="entry name" value="Pept_C19_DUSP"/>
</dbReference>
<dbReference type="InterPro" id="IPR035927">
    <property type="entry name" value="DUSP-like_sf"/>
</dbReference>
<keyword evidence="4" id="KW-1185">Reference proteome</keyword>
<dbReference type="EMBL" id="CAMPGE010000374">
    <property type="protein sequence ID" value="CAI2359119.1"/>
    <property type="molecule type" value="Genomic_DNA"/>
</dbReference>
<evidence type="ECO:0000313" key="4">
    <source>
        <dbReference type="Proteomes" id="UP001295684"/>
    </source>
</evidence>
<name>A0AAD1U4Y7_EUPCR</name>
<proteinExistence type="predicted"/>
<feature type="region of interest" description="Disordered" evidence="1">
    <location>
        <begin position="1"/>
        <end position="22"/>
    </location>
</feature>
<accession>A0AAD1U4Y7</accession>
<dbReference type="AlphaFoldDB" id="A0AAD1U4Y7"/>
<dbReference type="Proteomes" id="UP001295684">
    <property type="component" value="Unassembled WGS sequence"/>
</dbReference>
<comment type="caution">
    <text evidence="3">The sequence shown here is derived from an EMBL/GenBank/DDBJ whole genome shotgun (WGS) entry which is preliminary data.</text>
</comment>
<sequence length="507" mass="58420">MSRATNKATPGPLCSKPYSLPKNSRLTKKMTIPISEGEALPSESQISQNACSEVSTISTQISCKAKTCSCKLSQRLISCSVMRLNKPLKMSEFSTRRRFDLNKHLNFSAAEENLEYDDVDNEGPGLIFHLVPQSQLEIEVPKRRSSRGAYPTLMRVPSKEIKPMKNQRYKSLQAVIPRGNNLNNNPFPKVFQRGTPLRGYDDNQAFCYLSTKTGSKSPRESPINLKLANLYASNLDSTIQVEDGPVKPVLTDIKKSYTRCICRIPAHRRDSDNFSCASSYRDQGCIEDPDEHEDSAHQLPKVSMLPSNLPCGKYCKRLTANEEKEYILREIQQFLRKKETKNDFYHKNEEDKHSADTVRDFIHSDKYAEENERKYIIDFTWWAKWTDYVNFSLELKLCDLENHISESQEFIDCKYEKPQKIRNYRLLSGLCGRSSVTRREDNGIPINHTSIQYVSDRYKSLKPNLVEGLDYCLVPACIWKYLINWYDTDFPIPKRVKVEDSLYDACT</sequence>
<organism evidence="3 4">
    <name type="scientific">Euplotes crassus</name>
    <dbReference type="NCBI Taxonomy" id="5936"/>
    <lineage>
        <taxon>Eukaryota</taxon>
        <taxon>Sar</taxon>
        <taxon>Alveolata</taxon>
        <taxon>Ciliophora</taxon>
        <taxon>Intramacronucleata</taxon>
        <taxon>Spirotrichea</taxon>
        <taxon>Hypotrichia</taxon>
        <taxon>Euplotida</taxon>
        <taxon>Euplotidae</taxon>
        <taxon>Moneuplotes</taxon>
    </lineage>
</organism>
<gene>
    <name evidence="3" type="ORF">ECRASSUSDP1_LOCUS404</name>
</gene>
<evidence type="ECO:0000259" key="2">
    <source>
        <dbReference type="PROSITE" id="PS51283"/>
    </source>
</evidence>